<dbReference type="OrthoDB" id="9802066at2"/>
<keyword evidence="1" id="KW-1133">Transmembrane helix</keyword>
<evidence type="ECO:0000256" key="1">
    <source>
        <dbReference type="SAM" id="Phobius"/>
    </source>
</evidence>
<evidence type="ECO:0000313" key="2">
    <source>
        <dbReference type="EMBL" id="CCH71831.1"/>
    </source>
</evidence>
<evidence type="ECO:0000313" key="3">
    <source>
        <dbReference type="Proteomes" id="UP000035763"/>
    </source>
</evidence>
<gene>
    <name evidence="2" type="ORF">BN11_1110008</name>
</gene>
<proteinExistence type="predicted"/>
<comment type="caution">
    <text evidence="2">The sequence shown here is derived from an EMBL/GenBank/DDBJ whole genome shotgun (WGS) entry which is preliminary data.</text>
</comment>
<dbReference type="AlphaFoldDB" id="W6JTN0"/>
<dbReference type="EMBL" id="CAJA01000015">
    <property type="protein sequence ID" value="CCH71831.1"/>
    <property type="molecule type" value="Genomic_DNA"/>
</dbReference>
<keyword evidence="1" id="KW-0812">Transmembrane</keyword>
<dbReference type="STRING" id="1193182.BN11_1110008"/>
<feature type="transmembrane region" description="Helical" evidence="1">
    <location>
        <begin position="77"/>
        <end position="104"/>
    </location>
</feature>
<dbReference type="Proteomes" id="UP000035763">
    <property type="component" value="Unassembled WGS sequence"/>
</dbReference>
<name>W6JTN0_9MICO</name>
<keyword evidence="1" id="KW-0472">Membrane</keyword>
<feature type="transmembrane region" description="Helical" evidence="1">
    <location>
        <begin position="21"/>
        <end position="45"/>
    </location>
</feature>
<organism evidence="2 3">
    <name type="scientific">Nostocoides australiense Ben110</name>
    <dbReference type="NCBI Taxonomy" id="1193182"/>
    <lineage>
        <taxon>Bacteria</taxon>
        <taxon>Bacillati</taxon>
        <taxon>Actinomycetota</taxon>
        <taxon>Actinomycetes</taxon>
        <taxon>Micrococcales</taxon>
        <taxon>Intrasporangiaceae</taxon>
        <taxon>Nostocoides</taxon>
    </lineage>
</organism>
<feature type="transmembrane region" description="Helical" evidence="1">
    <location>
        <begin position="157"/>
        <end position="180"/>
    </location>
</feature>
<accession>W6JTN0</accession>
<reference evidence="2 3" key="1">
    <citation type="journal article" date="2013" name="ISME J.">
        <title>A metabolic model for members of the genus Tetrasphaera involved in enhanced biological phosphorus removal.</title>
        <authorList>
            <person name="Kristiansen R."/>
            <person name="Nguyen H.T.T."/>
            <person name="Saunders A.M."/>
            <person name="Nielsen J.L."/>
            <person name="Wimmer R."/>
            <person name="Le V.Q."/>
            <person name="McIlroy S.J."/>
            <person name="Petrovski S."/>
            <person name="Seviour R.J."/>
            <person name="Calteau A."/>
            <person name="Nielsen K.L."/>
            <person name="Nielsen P.H."/>
        </authorList>
    </citation>
    <scope>NUCLEOTIDE SEQUENCE [LARGE SCALE GENOMIC DNA]</scope>
    <source>
        <strain evidence="2 3">Ben110</strain>
    </source>
</reference>
<protein>
    <submittedName>
        <fullName evidence="2">Putative HDIG domain protein</fullName>
    </submittedName>
</protein>
<feature type="transmembrane region" description="Helical" evidence="1">
    <location>
        <begin position="116"/>
        <end position="137"/>
    </location>
</feature>
<dbReference type="RefSeq" id="WP_048696707.1">
    <property type="nucleotide sequence ID" value="NZ_HG764815.1"/>
</dbReference>
<keyword evidence="3" id="KW-1185">Reference proteome</keyword>
<feature type="transmembrane region" description="Helical" evidence="1">
    <location>
        <begin position="201"/>
        <end position="219"/>
    </location>
</feature>
<sequence length="424" mass="43967">MTEEASRAYSRSDRTERRYATRTLVVIVVVCVAAVGLCVLTRLLFGPVRSWTNVAILAGVAAATNLPSRLSSRRVNLSLLGVITLAATPLGVGAGIVVIVLASTLVQLGRVPKRTLAFNAGMSTCLGATGVLIYDAIGAPVLPHPTPAGTREVLHVAAGLLLADLVQLLMNAVLIGAIFLASRGVAIRETIGRLLRTGSGAYLASGLLALLIFVAWVPAEGGPLTLLAVGPSLWAARWALNREHEEDTAHLRVVDTLNAAMEIRHPGAGTHAANAARVAEWLAAEVGTGGVRKLDLALAGALLRLDSLAAEGPDPAPVAGAATQRPARALAGVDFLQHLLPVIEHRDDDPSVQEATQIVVVADAYAEARERLGDDASSRTAAYRSLLAAADGTYDPGVLAALGRLLERVDPIPQPMPTGPGAGS</sequence>